<keyword evidence="2" id="KW-0378">Hydrolase</keyword>
<evidence type="ECO:0000313" key="4">
    <source>
        <dbReference type="EMBL" id="GBO92864.1"/>
    </source>
</evidence>
<dbReference type="Proteomes" id="UP000266091">
    <property type="component" value="Unassembled WGS sequence"/>
</dbReference>
<dbReference type="InterPro" id="IPR029069">
    <property type="entry name" value="HotDog_dom_sf"/>
</dbReference>
<feature type="domain" description="Thioesterase" evidence="3">
    <location>
        <begin position="37"/>
        <end position="114"/>
    </location>
</feature>
<accession>A0A388SDQ6</accession>
<sequence length="132" mass="14023">MAAVGLQKTLGFEILPEVKPGEVEARFTVTEAVAQPYGYCSGGTMLALEETMAGAGSRRIAGEDAMPLGINVSANHVKAVPVGGLVTARATALRTGYRLHVWNVDLFDEAGDLVSTARVTNVIKRRKTAEEH</sequence>
<protein>
    <recommendedName>
        <fullName evidence="3">Thioesterase domain-containing protein</fullName>
    </recommendedName>
</protein>
<dbReference type="RefSeq" id="WP_160117842.1">
    <property type="nucleotide sequence ID" value="NZ_BGZJ01000001.1"/>
</dbReference>
<proteinExistence type="inferred from homology"/>
<gene>
    <name evidence="4" type="ORF">MESMUL_02180</name>
</gene>
<dbReference type="AlphaFoldDB" id="A0A388SDQ6"/>
<evidence type="ECO:0000259" key="3">
    <source>
        <dbReference type="Pfam" id="PF03061"/>
    </source>
</evidence>
<dbReference type="GO" id="GO:0005829">
    <property type="term" value="C:cytosol"/>
    <property type="evidence" value="ECO:0007669"/>
    <property type="project" value="TreeGrafter"/>
</dbReference>
<dbReference type="PANTHER" id="PTHR43240:SF5">
    <property type="entry name" value="1,4-DIHYDROXY-2-NAPHTHOYL-COA THIOESTERASE 1"/>
    <property type="match status" value="1"/>
</dbReference>
<dbReference type="GO" id="GO:0061522">
    <property type="term" value="F:1,4-dihydroxy-2-naphthoyl-CoA thioesterase activity"/>
    <property type="evidence" value="ECO:0007669"/>
    <property type="project" value="TreeGrafter"/>
</dbReference>
<dbReference type="Gene3D" id="3.10.129.10">
    <property type="entry name" value="Hotdog Thioesterase"/>
    <property type="match status" value="1"/>
</dbReference>
<dbReference type="SUPFAM" id="SSF54637">
    <property type="entry name" value="Thioesterase/thiol ester dehydrase-isomerase"/>
    <property type="match status" value="1"/>
</dbReference>
<dbReference type="CDD" id="cd03443">
    <property type="entry name" value="PaaI_thioesterase"/>
    <property type="match status" value="1"/>
</dbReference>
<name>A0A388SDQ6_9BURK</name>
<dbReference type="PANTHER" id="PTHR43240">
    <property type="entry name" value="1,4-DIHYDROXY-2-NAPHTHOYL-COA THIOESTERASE 1"/>
    <property type="match status" value="1"/>
</dbReference>
<dbReference type="EMBL" id="BGZJ01000001">
    <property type="protein sequence ID" value="GBO92864.1"/>
    <property type="molecule type" value="Genomic_DNA"/>
</dbReference>
<dbReference type="InterPro" id="IPR006683">
    <property type="entry name" value="Thioestr_dom"/>
</dbReference>
<evidence type="ECO:0000256" key="2">
    <source>
        <dbReference type="ARBA" id="ARBA00022801"/>
    </source>
</evidence>
<dbReference type="Pfam" id="PF03061">
    <property type="entry name" value="4HBT"/>
    <property type="match status" value="1"/>
</dbReference>
<keyword evidence="5" id="KW-1185">Reference proteome</keyword>
<comment type="similarity">
    <text evidence="1">Belongs to the thioesterase PaaI family.</text>
</comment>
<reference evidence="4 5" key="1">
    <citation type="journal article" date="2018" name="Int. J. Syst. Evol. Microbiol.">
        <title>Mesosutterella multiformis gen. nov., sp. nov., a member of the family Sutterellaceae and Sutterella megalosphaeroides sp. nov., isolated from human faeces.</title>
        <authorList>
            <person name="Sakamoto M."/>
            <person name="Ikeyama N."/>
            <person name="Kunihiro T."/>
            <person name="Iino T."/>
            <person name="Yuki M."/>
            <person name="Ohkuma M."/>
        </authorList>
    </citation>
    <scope>NUCLEOTIDE SEQUENCE [LARGE SCALE GENOMIC DNA]</scope>
    <source>
        <strain evidence="4 5">4NBBH2</strain>
    </source>
</reference>
<dbReference type="InterPro" id="IPR003736">
    <property type="entry name" value="PAAI_dom"/>
</dbReference>
<evidence type="ECO:0000313" key="5">
    <source>
        <dbReference type="Proteomes" id="UP000266091"/>
    </source>
</evidence>
<accession>A0A401LLG1</accession>
<organism evidence="4 5">
    <name type="scientific">Mesosutterella multiformis</name>
    <dbReference type="NCBI Taxonomy" id="2259133"/>
    <lineage>
        <taxon>Bacteria</taxon>
        <taxon>Pseudomonadati</taxon>
        <taxon>Pseudomonadota</taxon>
        <taxon>Betaproteobacteria</taxon>
        <taxon>Burkholderiales</taxon>
        <taxon>Sutterellaceae</taxon>
        <taxon>Mesosutterella</taxon>
    </lineage>
</organism>
<comment type="caution">
    <text evidence="4">The sequence shown here is derived from an EMBL/GenBank/DDBJ whole genome shotgun (WGS) entry which is preliminary data.</text>
</comment>
<evidence type="ECO:0000256" key="1">
    <source>
        <dbReference type="ARBA" id="ARBA00008324"/>
    </source>
</evidence>
<dbReference type="NCBIfam" id="TIGR00369">
    <property type="entry name" value="unchar_dom_1"/>
    <property type="match status" value="1"/>
</dbReference>